<dbReference type="GO" id="GO:0008270">
    <property type="term" value="F:zinc ion binding"/>
    <property type="evidence" value="ECO:0007669"/>
    <property type="project" value="UniProtKB-KW"/>
</dbReference>
<dbReference type="InterPro" id="IPR000679">
    <property type="entry name" value="Znf_GATA"/>
</dbReference>
<reference evidence="10 11" key="1">
    <citation type="journal article" date="2020" name="Nat. Food">
        <title>A phased Vanilla planifolia genome enables genetic improvement of flavour and production.</title>
        <authorList>
            <person name="Hasing T."/>
            <person name="Tang H."/>
            <person name="Brym M."/>
            <person name="Khazi F."/>
            <person name="Huang T."/>
            <person name="Chambers A.H."/>
        </authorList>
    </citation>
    <scope>NUCLEOTIDE SEQUENCE [LARGE SCALE GENOMIC DNA]</scope>
    <source>
        <tissue evidence="10">Leaf</tissue>
    </source>
</reference>
<gene>
    <name evidence="10" type="ORF">HPP92_026159</name>
</gene>
<dbReference type="AlphaFoldDB" id="A0A835PDC6"/>
<evidence type="ECO:0000256" key="1">
    <source>
        <dbReference type="ARBA" id="ARBA00022723"/>
    </source>
</evidence>
<dbReference type="GO" id="GO:0006355">
    <property type="term" value="P:regulation of DNA-templated transcription"/>
    <property type="evidence" value="ECO:0007669"/>
    <property type="project" value="InterPro"/>
</dbReference>
<dbReference type="InterPro" id="IPR013088">
    <property type="entry name" value="Znf_NHR/GATA"/>
</dbReference>
<sequence>MSSTTSSSSARSNGSVEKDLLGLLMGANYENSGVDVNLRLCPPQIQVKKCQLCGQISTPLWRNGPHGPKTACNACGIRFRKELQRLNTNLTLAPPCSNGQSNSRHNK</sequence>
<evidence type="ECO:0000256" key="7">
    <source>
        <dbReference type="ARBA" id="ARBA00024019"/>
    </source>
</evidence>
<protein>
    <recommendedName>
        <fullName evidence="9">GATA-type domain-containing protein</fullName>
    </recommendedName>
</protein>
<dbReference type="Gene3D" id="3.30.50.10">
    <property type="entry name" value="Erythroid Transcription Factor GATA-1, subunit A"/>
    <property type="match status" value="1"/>
</dbReference>
<feature type="domain" description="GATA-type" evidence="9">
    <location>
        <begin position="44"/>
        <end position="80"/>
    </location>
</feature>
<keyword evidence="5" id="KW-0238">DNA-binding</keyword>
<evidence type="ECO:0000256" key="4">
    <source>
        <dbReference type="ARBA" id="ARBA00023015"/>
    </source>
</evidence>
<evidence type="ECO:0000256" key="2">
    <source>
        <dbReference type="ARBA" id="ARBA00022771"/>
    </source>
</evidence>
<name>A0A835PDC6_VANPL</name>
<evidence type="ECO:0000256" key="5">
    <source>
        <dbReference type="ARBA" id="ARBA00023125"/>
    </source>
</evidence>
<keyword evidence="4" id="KW-0805">Transcription regulation</keyword>
<dbReference type="PANTHER" id="PTHR46813:SF16">
    <property type="entry name" value="GATA TRANSCRIPTION FACTOR 18"/>
    <property type="match status" value="1"/>
</dbReference>
<dbReference type="PROSITE" id="PS50114">
    <property type="entry name" value="GATA_ZN_FINGER_2"/>
    <property type="match status" value="1"/>
</dbReference>
<keyword evidence="1" id="KW-0479">Metal-binding</keyword>
<evidence type="ECO:0000313" key="10">
    <source>
        <dbReference type="EMBL" id="KAG0451641.1"/>
    </source>
</evidence>
<evidence type="ECO:0000256" key="3">
    <source>
        <dbReference type="ARBA" id="ARBA00022833"/>
    </source>
</evidence>
<organism evidence="10 11">
    <name type="scientific">Vanilla planifolia</name>
    <name type="common">Vanilla</name>
    <dbReference type="NCBI Taxonomy" id="51239"/>
    <lineage>
        <taxon>Eukaryota</taxon>
        <taxon>Viridiplantae</taxon>
        <taxon>Streptophyta</taxon>
        <taxon>Embryophyta</taxon>
        <taxon>Tracheophyta</taxon>
        <taxon>Spermatophyta</taxon>
        <taxon>Magnoliopsida</taxon>
        <taxon>Liliopsida</taxon>
        <taxon>Asparagales</taxon>
        <taxon>Orchidaceae</taxon>
        <taxon>Vanilloideae</taxon>
        <taxon>Vanilleae</taxon>
        <taxon>Vanilla</taxon>
    </lineage>
</organism>
<evidence type="ECO:0000256" key="8">
    <source>
        <dbReference type="PROSITE-ProRule" id="PRU00094"/>
    </source>
</evidence>
<dbReference type="Pfam" id="PF00320">
    <property type="entry name" value="GATA"/>
    <property type="match status" value="1"/>
</dbReference>
<keyword evidence="3" id="KW-0862">Zinc</keyword>
<comment type="caution">
    <text evidence="10">The sequence shown here is derived from an EMBL/GenBank/DDBJ whole genome shotgun (WGS) entry which is preliminary data.</text>
</comment>
<dbReference type="CDD" id="cd00202">
    <property type="entry name" value="ZnF_GATA"/>
    <property type="match status" value="1"/>
</dbReference>
<dbReference type="OrthoDB" id="778947at2759"/>
<keyword evidence="6" id="KW-0804">Transcription</keyword>
<proteinExistence type="inferred from homology"/>
<comment type="similarity">
    <text evidence="7">Belongs to the type IV zinc-finger family. Class B subfamily.</text>
</comment>
<dbReference type="SUPFAM" id="SSF57716">
    <property type="entry name" value="Glucocorticoid receptor-like (DNA-binding domain)"/>
    <property type="match status" value="1"/>
</dbReference>
<dbReference type="PANTHER" id="PTHR46813">
    <property type="entry name" value="GATA TRANSCRIPTION FACTOR 18"/>
    <property type="match status" value="1"/>
</dbReference>
<dbReference type="SMART" id="SM00401">
    <property type="entry name" value="ZnF_GATA"/>
    <property type="match status" value="1"/>
</dbReference>
<dbReference type="EMBL" id="JADCNM010000053">
    <property type="protein sequence ID" value="KAG0451641.1"/>
    <property type="molecule type" value="Genomic_DNA"/>
</dbReference>
<evidence type="ECO:0000313" key="11">
    <source>
        <dbReference type="Proteomes" id="UP000639772"/>
    </source>
</evidence>
<dbReference type="Proteomes" id="UP000639772">
    <property type="component" value="Unassembled WGS sequence"/>
</dbReference>
<dbReference type="GO" id="GO:0043565">
    <property type="term" value="F:sequence-specific DNA binding"/>
    <property type="evidence" value="ECO:0007669"/>
    <property type="project" value="InterPro"/>
</dbReference>
<accession>A0A835PDC6</accession>
<keyword evidence="2 8" id="KW-0863">Zinc-finger</keyword>
<evidence type="ECO:0000256" key="6">
    <source>
        <dbReference type="ARBA" id="ARBA00023163"/>
    </source>
</evidence>
<evidence type="ECO:0000259" key="9">
    <source>
        <dbReference type="PROSITE" id="PS50114"/>
    </source>
</evidence>